<dbReference type="Pfam" id="PF07978">
    <property type="entry name" value="NIPSNAP"/>
    <property type="match status" value="1"/>
</dbReference>
<protein>
    <recommendedName>
        <fullName evidence="1">NIPSNAP domain-containing protein</fullName>
    </recommendedName>
</protein>
<dbReference type="InterPro" id="IPR012577">
    <property type="entry name" value="NIPSNAP"/>
</dbReference>
<evidence type="ECO:0000313" key="3">
    <source>
        <dbReference type="Proteomes" id="UP000307430"/>
    </source>
</evidence>
<keyword evidence="3" id="KW-1185">Reference proteome</keyword>
<gene>
    <name evidence="2" type="ORF">FE839_14530</name>
</gene>
<proteinExistence type="predicted"/>
<dbReference type="SUPFAM" id="SSF54909">
    <property type="entry name" value="Dimeric alpha+beta barrel"/>
    <property type="match status" value="1"/>
</dbReference>
<evidence type="ECO:0000259" key="1">
    <source>
        <dbReference type="Pfam" id="PF07978"/>
    </source>
</evidence>
<dbReference type="InterPro" id="IPR011008">
    <property type="entry name" value="Dimeric_a/b-barrel"/>
</dbReference>
<name>A0A5R9LGP2_9ENTR</name>
<comment type="caution">
    <text evidence="2">The sequence shown here is derived from an EMBL/GenBank/DDBJ whole genome shotgun (WGS) entry which is preliminary data.</text>
</comment>
<organism evidence="2 3">
    <name type="scientific">Klebsiella indica</name>
    <dbReference type="NCBI Taxonomy" id="2582917"/>
    <lineage>
        <taxon>Bacteria</taxon>
        <taxon>Pseudomonadati</taxon>
        <taxon>Pseudomonadota</taxon>
        <taxon>Gammaproteobacteria</taxon>
        <taxon>Enterobacterales</taxon>
        <taxon>Enterobacteriaceae</taxon>
        <taxon>Klebsiella/Raoultella group</taxon>
        <taxon>Klebsiella</taxon>
    </lineage>
</organism>
<dbReference type="AlphaFoldDB" id="A0A5R9LGP2"/>
<dbReference type="Gene3D" id="3.30.70.100">
    <property type="match status" value="1"/>
</dbReference>
<dbReference type="EMBL" id="VCHQ01000018">
    <property type="protein sequence ID" value="TLV15614.1"/>
    <property type="molecule type" value="Genomic_DNA"/>
</dbReference>
<accession>A0A5R9LGP2</accession>
<dbReference type="Proteomes" id="UP000307430">
    <property type="component" value="Unassembled WGS sequence"/>
</dbReference>
<sequence length="161" mass="18345">MGTGHKLTGISVARVYSGLNSSDYSLLHQALISHAATLTPVTGKCRITRTGIMINQLRLYTINPDLRDKFLARFEKHAARIMRDKYGFNILAMWLSGESARLRFIYLLSWTDKTAMNNSWAEFMADEEWRTIKKQFWETTPEPVLSIEDIVLEAAGFSSPL</sequence>
<feature type="domain" description="NIPSNAP" evidence="1">
    <location>
        <begin position="56"/>
        <end position="135"/>
    </location>
</feature>
<evidence type="ECO:0000313" key="2">
    <source>
        <dbReference type="EMBL" id="TLV15614.1"/>
    </source>
</evidence>
<reference evidence="2 3" key="1">
    <citation type="submission" date="2019-05" db="EMBL/GenBank/DDBJ databases">
        <title>Genome sequence of Klebsiella sp strain TOUT106.</title>
        <authorList>
            <person name="Rahi P."/>
            <person name="Chaudhari D."/>
        </authorList>
    </citation>
    <scope>NUCLEOTIDE SEQUENCE [LARGE SCALE GENOMIC DNA]</scope>
    <source>
        <strain evidence="2 3">TOUT106</strain>
    </source>
</reference>